<feature type="domain" description="Amidohydrolase-related" evidence="2">
    <location>
        <begin position="307"/>
        <end position="397"/>
    </location>
</feature>
<evidence type="ECO:0000313" key="3">
    <source>
        <dbReference type="EMBL" id="BBM82564.1"/>
    </source>
</evidence>
<protein>
    <submittedName>
        <fullName evidence="3">Amidohydrolase</fullName>
    </submittedName>
</protein>
<feature type="signal peptide" evidence="1">
    <location>
        <begin position="1"/>
        <end position="18"/>
    </location>
</feature>
<keyword evidence="1" id="KW-0732">Signal</keyword>
<dbReference type="PANTHER" id="PTHR43135">
    <property type="entry name" value="ALPHA-D-RIBOSE 1-METHYLPHOSPHONATE 5-TRIPHOSPHATE DIPHOSPHATASE"/>
    <property type="match status" value="1"/>
</dbReference>
<dbReference type="Gene3D" id="3.20.20.140">
    <property type="entry name" value="Metal-dependent hydrolases"/>
    <property type="match status" value="1"/>
</dbReference>
<dbReference type="Pfam" id="PF01979">
    <property type="entry name" value="Amidohydro_1"/>
    <property type="match status" value="1"/>
</dbReference>
<dbReference type="SUPFAM" id="SSF51556">
    <property type="entry name" value="Metallo-dependent hydrolases"/>
    <property type="match status" value="1"/>
</dbReference>
<keyword evidence="3" id="KW-0378">Hydrolase</keyword>
<dbReference type="KEGG" id="uam:UABAM_00907"/>
<evidence type="ECO:0000313" key="4">
    <source>
        <dbReference type="Proteomes" id="UP000326354"/>
    </source>
</evidence>
<dbReference type="InterPro" id="IPR032466">
    <property type="entry name" value="Metal_Hydrolase"/>
</dbReference>
<dbReference type="InterPro" id="IPR051781">
    <property type="entry name" value="Metallo-dep_Hydrolase"/>
</dbReference>
<proteinExistence type="predicted"/>
<dbReference type="EMBL" id="AP019860">
    <property type="protein sequence ID" value="BBM82564.1"/>
    <property type="molecule type" value="Genomic_DNA"/>
</dbReference>
<dbReference type="InterPro" id="IPR006680">
    <property type="entry name" value="Amidohydro-rel"/>
</dbReference>
<organism evidence="3 4">
    <name type="scientific">Uabimicrobium amorphum</name>
    <dbReference type="NCBI Taxonomy" id="2596890"/>
    <lineage>
        <taxon>Bacteria</taxon>
        <taxon>Pseudomonadati</taxon>
        <taxon>Planctomycetota</taxon>
        <taxon>Candidatus Uabimicrobiia</taxon>
        <taxon>Candidatus Uabimicrobiales</taxon>
        <taxon>Candidatus Uabimicrobiaceae</taxon>
        <taxon>Candidatus Uabimicrobium</taxon>
    </lineage>
</organism>
<reference evidence="3 4" key="1">
    <citation type="submission" date="2019-08" db="EMBL/GenBank/DDBJ databases">
        <title>Complete genome sequence of Candidatus Uab amorphum.</title>
        <authorList>
            <person name="Shiratori T."/>
            <person name="Suzuki S."/>
            <person name="Kakizawa Y."/>
            <person name="Ishida K."/>
        </authorList>
    </citation>
    <scope>NUCLEOTIDE SEQUENCE [LARGE SCALE GENOMIC DNA]</scope>
    <source>
        <strain evidence="3 4">SRT547</strain>
    </source>
</reference>
<sequence length="432" mass="46426">MNKWIMFVIFAYMTTGFAQESAPHAFVGARIIPVVGKPIEKGVIVIHKGKISAIGVADAVELPNDAVVHDATGQVILPGFVDTHSHIGGAGAGDSSKPLHPGTSVFDSFNVLDAGIQKAQAGGVTVANVMPGSGHLMSGQTIYIKMRDGRIINDLVIKNAEGKFMGGMKMANGTNSIRQAPFPGTRGKSAALVRALYIKAQEYRQKILDAKGDKTKMPPRDLGMEALVEVLEGKRIVHHHTHRHDDVMTVLRLQKEFGFRVVLHHVSEAWKIAKEIAAAKAPCSIIIIDSPGGKLEARDLDWKNGIALEKAGAVVGFHTDDPITDSRLFLRSAAFAVRAGMSEEAAIYGLTMAGAIMLDLQDRLGSLEVGKDADLVILSGSPLSVYTKIQETWVDGKKVFDRADAQDHLWAVGGYGAGEDRPVEYCCYGKGQ</sequence>
<dbReference type="GO" id="GO:0016810">
    <property type="term" value="F:hydrolase activity, acting on carbon-nitrogen (but not peptide) bonds"/>
    <property type="evidence" value="ECO:0007669"/>
    <property type="project" value="InterPro"/>
</dbReference>
<dbReference type="PANTHER" id="PTHR43135:SF3">
    <property type="entry name" value="ALPHA-D-RIBOSE 1-METHYLPHOSPHONATE 5-TRIPHOSPHATE DIPHOSPHATASE"/>
    <property type="match status" value="1"/>
</dbReference>
<feature type="chain" id="PRO_5024786995" evidence="1">
    <location>
        <begin position="19"/>
        <end position="432"/>
    </location>
</feature>
<dbReference type="RefSeq" id="WP_229759356.1">
    <property type="nucleotide sequence ID" value="NZ_AP019860.1"/>
</dbReference>
<name>A0A5S9F2N8_UABAM</name>
<evidence type="ECO:0000256" key="1">
    <source>
        <dbReference type="SAM" id="SignalP"/>
    </source>
</evidence>
<dbReference type="Proteomes" id="UP000326354">
    <property type="component" value="Chromosome"/>
</dbReference>
<dbReference type="SUPFAM" id="SSF51338">
    <property type="entry name" value="Composite domain of metallo-dependent hydrolases"/>
    <property type="match status" value="1"/>
</dbReference>
<keyword evidence="4" id="KW-1185">Reference proteome</keyword>
<evidence type="ECO:0000259" key="2">
    <source>
        <dbReference type="Pfam" id="PF01979"/>
    </source>
</evidence>
<gene>
    <name evidence="3" type="ORF">UABAM_00907</name>
</gene>
<dbReference type="Gene3D" id="2.30.40.10">
    <property type="entry name" value="Urease, subunit C, domain 1"/>
    <property type="match status" value="1"/>
</dbReference>
<dbReference type="InterPro" id="IPR011059">
    <property type="entry name" value="Metal-dep_hydrolase_composite"/>
</dbReference>
<dbReference type="AlphaFoldDB" id="A0A5S9F2N8"/>
<accession>A0A5S9F2N8</accession>